<evidence type="ECO:0000256" key="1">
    <source>
        <dbReference type="SAM" id="MobiDB-lite"/>
    </source>
</evidence>
<reference evidence="2" key="2">
    <citation type="journal article" date="2014" name="BMC Genomics">
        <title>A genomic perspective to assessing quality of mass-reared SIT flies used in Mediterranean fruit fly (Ceratitis capitata) eradication in California.</title>
        <authorList>
            <person name="Calla B."/>
            <person name="Hall B."/>
            <person name="Hou S."/>
            <person name="Geib S.M."/>
        </authorList>
    </citation>
    <scope>NUCLEOTIDE SEQUENCE</scope>
</reference>
<feature type="compositionally biased region" description="Polar residues" evidence="1">
    <location>
        <begin position="1"/>
        <end position="23"/>
    </location>
</feature>
<reference evidence="2" key="1">
    <citation type="submission" date="2013-07" db="EMBL/GenBank/DDBJ databases">
        <authorList>
            <person name="Geib S."/>
        </authorList>
    </citation>
    <scope>NUCLEOTIDE SEQUENCE</scope>
</reference>
<feature type="compositionally biased region" description="Basic and acidic residues" evidence="1">
    <location>
        <begin position="622"/>
        <end position="638"/>
    </location>
</feature>
<name>W8BBD4_CERCA</name>
<feature type="compositionally biased region" description="Low complexity" evidence="1">
    <location>
        <begin position="210"/>
        <end position="236"/>
    </location>
</feature>
<accession>W8BBD4</accession>
<dbReference type="AlphaFoldDB" id="W8BBD4"/>
<protein>
    <submittedName>
        <fullName evidence="2">Uncharacterized protein</fullName>
    </submittedName>
</protein>
<dbReference type="EMBL" id="GAMC01010583">
    <property type="protein sequence ID" value="JAB95972.1"/>
    <property type="molecule type" value="mRNA"/>
</dbReference>
<feature type="compositionally biased region" description="Low complexity" evidence="1">
    <location>
        <begin position="591"/>
        <end position="618"/>
    </location>
</feature>
<evidence type="ECO:0000313" key="2">
    <source>
        <dbReference type="EMBL" id="JAB95972.1"/>
    </source>
</evidence>
<proteinExistence type="evidence at transcript level"/>
<feature type="region of interest" description="Disordered" evidence="1">
    <location>
        <begin position="591"/>
        <end position="643"/>
    </location>
</feature>
<feature type="compositionally biased region" description="Basic and acidic residues" evidence="1">
    <location>
        <begin position="45"/>
        <end position="55"/>
    </location>
</feature>
<feature type="region of interest" description="Disordered" evidence="1">
    <location>
        <begin position="1"/>
        <end position="64"/>
    </location>
</feature>
<sequence length="694" mass="72035">MHSSKLEPTTMLTSVPAGGTSTKLEQHSKPILSPTRSLDEGFESDPDRVSTDSEHQISGTACSSSNINRGGIVAKQSGGSTLAQLSSAATGGVTAIRTTTTLLSPTMTTTESASASSSVSAKPDLHKQRLLTMVAPPPQITRRQPALSATPAAIPASIASCHHFADAAIKQTSDTLMETFHKEQNANHNRRGSTESTQNNQLVATGNQPASYDALNDNDDNSYNSNSHSNNVKHNSGTQYRTGSNLAALTANVARASNAALTTTTSSGGASPLPSQRLQYQKQRQPMVASAAGHQTVHNHRFTAGGSGIGGGANSGFRRARTRAMSPAVIKGLPSSTHGSSNNTGGNVGGMKVHASRTLLLPRNTNMRSHSVDAISRYRNGYDPANALILKHEGNGITSTGGHTLHHTNGAGSVSMASNAANNTRMMNYKYPSGGVGTASATTGQALLVQPISSATLSTSAAAVSLPAATTVLNPTNAGDAAAALVAAAGGSPVIASATNSLYTFYPAEGNLQVWQSECGDLTYKSSRIQHTHKAPVCWTQSIPRQTRRYINPANTPNTNGTTSLIYPSANGQMYRVHPATTVTNVATTQANGTSISGSSHTSHSSHNSNHSSSNNGGLDIVDGHHSESGGGATREHNSSSGFSQRLREFAASAGLLTLKPRQPLKPVIKTRGSPGPEFPKKVTFSAFATVQVV</sequence>
<feature type="region of interest" description="Disordered" evidence="1">
    <location>
        <begin position="208"/>
        <end position="240"/>
    </location>
</feature>
<dbReference type="OrthoDB" id="8195288at2759"/>
<organism evidence="2">
    <name type="scientific">Ceratitis capitata</name>
    <name type="common">Mediterranean fruit fly</name>
    <name type="synonym">Tephritis capitata</name>
    <dbReference type="NCBI Taxonomy" id="7213"/>
    <lineage>
        <taxon>Eukaryota</taxon>
        <taxon>Metazoa</taxon>
        <taxon>Ecdysozoa</taxon>
        <taxon>Arthropoda</taxon>
        <taxon>Hexapoda</taxon>
        <taxon>Insecta</taxon>
        <taxon>Pterygota</taxon>
        <taxon>Neoptera</taxon>
        <taxon>Endopterygota</taxon>
        <taxon>Diptera</taxon>
        <taxon>Brachycera</taxon>
        <taxon>Muscomorpha</taxon>
        <taxon>Tephritoidea</taxon>
        <taxon>Tephritidae</taxon>
        <taxon>Ceratitis</taxon>
        <taxon>Ceratitis</taxon>
    </lineage>
</organism>